<protein>
    <submittedName>
        <fullName evidence="1">Uncharacterized protein</fullName>
    </submittedName>
</protein>
<evidence type="ECO:0000313" key="2">
    <source>
        <dbReference type="Proteomes" id="UP000324897"/>
    </source>
</evidence>
<comment type="caution">
    <text evidence="1">The sequence shown here is derived from an EMBL/GenBank/DDBJ whole genome shotgun (WGS) entry which is preliminary data.</text>
</comment>
<gene>
    <name evidence="1" type="ORF">EJB05_40424</name>
</gene>
<dbReference type="AlphaFoldDB" id="A0A5J9TPQ8"/>
<evidence type="ECO:0000313" key="1">
    <source>
        <dbReference type="EMBL" id="TVU13372.1"/>
    </source>
</evidence>
<sequence length="89" mass="9973">MRFLAVVTCCGPKKALKQKQMRWLKVSHNGSCTSSVLQRLSYQGKLLKHAQDGRSHAPVTNFLEAPLIVPVADQSCKALNGHSRFFSRY</sequence>
<feature type="non-terminal residue" evidence="1">
    <location>
        <position position="1"/>
    </location>
</feature>
<reference evidence="1 2" key="1">
    <citation type="journal article" date="2019" name="Sci. Rep.">
        <title>A high-quality genome of Eragrostis curvula grass provides insights into Poaceae evolution and supports new strategies to enhance forage quality.</title>
        <authorList>
            <person name="Carballo J."/>
            <person name="Santos B.A.C.M."/>
            <person name="Zappacosta D."/>
            <person name="Garbus I."/>
            <person name="Selva J.P."/>
            <person name="Gallo C.A."/>
            <person name="Diaz A."/>
            <person name="Albertini E."/>
            <person name="Caccamo M."/>
            <person name="Echenique V."/>
        </authorList>
    </citation>
    <scope>NUCLEOTIDE SEQUENCE [LARGE SCALE GENOMIC DNA]</scope>
    <source>
        <strain evidence="2">cv. Victoria</strain>
        <tissue evidence="1">Leaf</tissue>
    </source>
</reference>
<dbReference type="Proteomes" id="UP000324897">
    <property type="component" value="Unassembled WGS sequence"/>
</dbReference>
<proteinExistence type="predicted"/>
<dbReference type="Gramene" id="TVU13372">
    <property type="protein sequence ID" value="TVU13372"/>
    <property type="gene ID" value="EJB05_40424"/>
</dbReference>
<keyword evidence="2" id="KW-1185">Reference proteome</keyword>
<dbReference type="EMBL" id="RWGY01000034">
    <property type="protein sequence ID" value="TVU13372.1"/>
    <property type="molecule type" value="Genomic_DNA"/>
</dbReference>
<name>A0A5J9TPQ8_9POAL</name>
<organism evidence="1 2">
    <name type="scientific">Eragrostis curvula</name>
    <name type="common">weeping love grass</name>
    <dbReference type="NCBI Taxonomy" id="38414"/>
    <lineage>
        <taxon>Eukaryota</taxon>
        <taxon>Viridiplantae</taxon>
        <taxon>Streptophyta</taxon>
        <taxon>Embryophyta</taxon>
        <taxon>Tracheophyta</taxon>
        <taxon>Spermatophyta</taxon>
        <taxon>Magnoliopsida</taxon>
        <taxon>Liliopsida</taxon>
        <taxon>Poales</taxon>
        <taxon>Poaceae</taxon>
        <taxon>PACMAD clade</taxon>
        <taxon>Chloridoideae</taxon>
        <taxon>Eragrostideae</taxon>
        <taxon>Eragrostidinae</taxon>
        <taxon>Eragrostis</taxon>
    </lineage>
</organism>
<accession>A0A5J9TPQ8</accession>